<organism evidence="1 2">
    <name type="scientific">Kitasatospora misakiensis</name>
    <dbReference type="NCBI Taxonomy" id="67330"/>
    <lineage>
        <taxon>Bacteria</taxon>
        <taxon>Bacillati</taxon>
        <taxon>Actinomycetota</taxon>
        <taxon>Actinomycetes</taxon>
        <taxon>Kitasatosporales</taxon>
        <taxon>Streptomycetaceae</taxon>
        <taxon>Kitasatospora</taxon>
    </lineage>
</organism>
<gene>
    <name evidence="1" type="ORF">ACFP3U_16005</name>
</gene>
<keyword evidence="2" id="KW-1185">Reference proteome</keyword>
<evidence type="ECO:0000313" key="2">
    <source>
        <dbReference type="Proteomes" id="UP001595975"/>
    </source>
</evidence>
<dbReference type="RefSeq" id="WP_380226183.1">
    <property type="nucleotide sequence ID" value="NZ_JBHSOF010000018.1"/>
</dbReference>
<dbReference type="EMBL" id="JBHSOF010000018">
    <property type="protein sequence ID" value="MFC5664484.1"/>
    <property type="molecule type" value="Genomic_DNA"/>
</dbReference>
<comment type="caution">
    <text evidence="1">The sequence shown here is derived from an EMBL/GenBank/DDBJ whole genome shotgun (WGS) entry which is preliminary data.</text>
</comment>
<name>A0ABW0X5T2_9ACTN</name>
<evidence type="ECO:0000313" key="1">
    <source>
        <dbReference type="EMBL" id="MFC5664484.1"/>
    </source>
</evidence>
<sequence>MTAGLRRVFSRTTDPASSEAPLRTFALLATLTAVLTGALTGPAAAAPKPREVNQGYSIPVGAVTDLGALPVLGSLGLDFARLLGA</sequence>
<reference evidence="2" key="1">
    <citation type="journal article" date="2019" name="Int. J. Syst. Evol. Microbiol.">
        <title>The Global Catalogue of Microorganisms (GCM) 10K type strain sequencing project: providing services to taxonomists for standard genome sequencing and annotation.</title>
        <authorList>
            <consortium name="The Broad Institute Genomics Platform"/>
            <consortium name="The Broad Institute Genome Sequencing Center for Infectious Disease"/>
            <person name="Wu L."/>
            <person name="Ma J."/>
        </authorList>
    </citation>
    <scope>NUCLEOTIDE SEQUENCE [LARGE SCALE GENOMIC DNA]</scope>
    <source>
        <strain evidence="2">CGMCC 4.1437</strain>
    </source>
</reference>
<dbReference type="Proteomes" id="UP001595975">
    <property type="component" value="Unassembled WGS sequence"/>
</dbReference>
<protein>
    <submittedName>
        <fullName evidence="1">Uncharacterized protein</fullName>
    </submittedName>
</protein>
<proteinExistence type="predicted"/>
<accession>A0ABW0X5T2</accession>